<dbReference type="InterPro" id="IPR004089">
    <property type="entry name" value="MCPsignal_dom"/>
</dbReference>
<dbReference type="STRING" id="1526658.BHK69_02145"/>
<dbReference type="PROSITE" id="PS50111">
    <property type="entry name" value="CHEMOTAXIS_TRANSDUC_2"/>
    <property type="match status" value="1"/>
</dbReference>
<feature type="transmembrane region" description="Helical" evidence="4">
    <location>
        <begin position="12"/>
        <end position="33"/>
    </location>
</feature>
<dbReference type="GO" id="GO:0016020">
    <property type="term" value="C:membrane"/>
    <property type="evidence" value="ECO:0007669"/>
    <property type="project" value="InterPro"/>
</dbReference>
<sequence>MVALRKIANQIFASVALLALAAALTIFISVQTLSRYAAMTDEMQAASLRVLMAERMNGLVNAVVMETRGIIMSRDAQDAEQFAQPLLAELADIRRLLADWRQQVKPEDEAAFREVAVQVEAFVLFREEAVRRGRVSGPAAVNELTNNESNRANRRALNAALKRLAALSGADSAAIDSKLNELQKGSIHSQILIGTLVISFGLALTLIVVRWRVAKPLRLLAKTMQRLAFSEPVDAIPSTSRPDEIGSMARAVVVFRDNALARGSLEAEARASEAARAGRQARREQLIADFDVRIEAVLDTVRASSREMEATARTLSSIATDATAQAGGARSASLDASDSVRAVAAASEELSASIAEIAERVGKANSVVTNAAQDAEAASTNVANLAQAASNIAKVVGLIRDIAAQTNLLALNATIEAARAGEAGRGFSVVAGEVKLLASRTAQATDEIAAQIGAFERDTQDAVISIETIADVMSEVAQHTVAIAGATIQQRIATSEIASSAQATAGSTANVANQMEHVTAASQSATASASQVLVTAEKLAREAQDLRGAVETFFRDVRAA</sequence>
<evidence type="ECO:0000259" key="5">
    <source>
        <dbReference type="PROSITE" id="PS50111"/>
    </source>
</evidence>
<feature type="domain" description="HAMP" evidence="6">
    <location>
        <begin position="211"/>
        <end position="264"/>
    </location>
</feature>
<dbReference type="Gene3D" id="1.10.287.950">
    <property type="entry name" value="Methyl-accepting chemotaxis protein"/>
    <property type="match status" value="1"/>
</dbReference>
<dbReference type="PANTHER" id="PTHR32089:SF112">
    <property type="entry name" value="LYSOZYME-LIKE PROTEIN-RELATED"/>
    <property type="match status" value="1"/>
</dbReference>
<dbReference type="InterPro" id="IPR003660">
    <property type="entry name" value="HAMP_dom"/>
</dbReference>
<reference evidence="7 8" key="1">
    <citation type="journal article" date="2015" name="Antonie Van Leeuwenhoek">
        <title>Bosea vaviloviae sp. nov., a new species of slow-growing rhizobia isolated from nodules of the relict species Vavilovia formosa (Stev.) Fed.</title>
        <authorList>
            <person name="Safronova V.I."/>
            <person name="Kuznetsova I.G."/>
            <person name="Sazanova A.L."/>
            <person name="Kimeklis A.K."/>
            <person name="Belimov A.A."/>
            <person name="Andronov E.E."/>
            <person name="Pinaev A.G."/>
            <person name="Chizhevskaya E.P."/>
            <person name="Pukhaev A.R."/>
            <person name="Popov K.P."/>
            <person name="Willems A."/>
            <person name="Tikhonovich I.A."/>
        </authorList>
    </citation>
    <scope>NUCLEOTIDE SEQUENCE [LARGE SCALE GENOMIC DNA]</scope>
    <source>
        <strain evidence="7 8">Vaf18</strain>
    </source>
</reference>
<dbReference type="GO" id="GO:0004888">
    <property type="term" value="F:transmembrane signaling receptor activity"/>
    <property type="evidence" value="ECO:0007669"/>
    <property type="project" value="InterPro"/>
</dbReference>
<dbReference type="KEGG" id="bvv:BHK69_02145"/>
<dbReference type="GO" id="GO:0006935">
    <property type="term" value="P:chemotaxis"/>
    <property type="evidence" value="ECO:0007669"/>
    <property type="project" value="InterPro"/>
</dbReference>
<dbReference type="PANTHER" id="PTHR32089">
    <property type="entry name" value="METHYL-ACCEPTING CHEMOTAXIS PROTEIN MCPB"/>
    <property type="match status" value="1"/>
</dbReference>
<evidence type="ECO:0000313" key="8">
    <source>
        <dbReference type="Proteomes" id="UP000094969"/>
    </source>
</evidence>
<evidence type="ECO:0008006" key="9">
    <source>
        <dbReference type="Google" id="ProtNLM"/>
    </source>
</evidence>
<evidence type="ECO:0000313" key="7">
    <source>
        <dbReference type="EMBL" id="AOO79452.1"/>
    </source>
</evidence>
<keyword evidence="1 3" id="KW-0807">Transducer</keyword>
<keyword evidence="4" id="KW-1133">Transmembrane helix</keyword>
<dbReference type="PROSITE" id="PS50885">
    <property type="entry name" value="HAMP"/>
    <property type="match status" value="1"/>
</dbReference>
<dbReference type="Pfam" id="PF00015">
    <property type="entry name" value="MCPsignal"/>
    <property type="match status" value="1"/>
</dbReference>
<keyword evidence="4" id="KW-0472">Membrane</keyword>
<evidence type="ECO:0000256" key="3">
    <source>
        <dbReference type="PROSITE-ProRule" id="PRU00284"/>
    </source>
</evidence>
<feature type="domain" description="Methyl-accepting transducer" evidence="5">
    <location>
        <begin position="311"/>
        <end position="540"/>
    </location>
</feature>
<dbReference type="AlphaFoldDB" id="A0A1D7TWD4"/>
<organism evidence="7 8">
    <name type="scientific">Bosea vaviloviae</name>
    <dbReference type="NCBI Taxonomy" id="1526658"/>
    <lineage>
        <taxon>Bacteria</taxon>
        <taxon>Pseudomonadati</taxon>
        <taxon>Pseudomonadota</taxon>
        <taxon>Alphaproteobacteria</taxon>
        <taxon>Hyphomicrobiales</taxon>
        <taxon>Boseaceae</taxon>
        <taxon>Bosea</taxon>
    </lineage>
</organism>
<protein>
    <recommendedName>
        <fullName evidence="9">Methyl-accepting transducer domain-containing protein</fullName>
    </recommendedName>
</protein>
<name>A0A1D7TWD4_9HYPH</name>
<dbReference type="Gene3D" id="6.10.340.10">
    <property type="match status" value="1"/>
</dbReference>
<dbReference type="GO" id="GO:0007165">
    <property type="term" value="P:signal transduction"/>
    <property type="evidence" value="ECO:0007669"/>
    <property type="project" value="UniProtKB-KW"/>
</dbReference>
<dbReference type="SMART" id="SM00304">
    <property type="entry name" value="HAMP"/>
    <property type="match status" value="1"/>
</dbReference>
<feature type="transmembrane region" description="Helical" evidence="4">
    <location>
        <begin position="187"/>
        <end position="209"/>
    </location>
</feature>
<dbReference type="Proteomes" id="UP000094969">
    <property type="component" value="Chromosome"/>
</dbReference>
<evidence type="ECO:0000256" key="4">
    <source>
        <dbReference type="SAM" id="Phobius"/>
    </source>
</evidence>
<gene>
    <name evidence="7" type="ORF">BHK69_02145</name>
</gene>
<evidence type="ECO:0000259" key="6">
    <source>
        <dbReference type="PROSITE" id="PS50885"/>
    </source>
</evidence>
<dbReference type="InterPro" id="IPR004090">
    <property type="entry name" value="Chemotax_Me-accpt_rcpt"/>
</dbReference>
<dbReference type="Pfam" id="PF00672">
    <property type="entry name" value="HAMP"/>
    <property type="match status" value="1"/>
</dbReference>
<comment type="similarity">
    <text evidence="2">Belongs to the methyl-accepting chemotaxis (MCP) protein family.</text>
</comment>
<accession>A0A1D7TWD4</accession>
<proteinExistence type="inferred from homology"/>
<dbReference type="EMBL" id="CP017147">
    <property type="protein sequence ID" value="AOO79452.1"/>
    <property type="molecule type" value="Genomic_DNA"/>
</dbReference>
<evidence type="ECO:0000256" key="1">
    <source>
        <dbReference type="ARBA" id="ARBA00023224"/>
    </source>
</evidence>
<keyword evidence="8" id="KW-1185">Reference proteome</keyword>
<evidence type="ECO:0000256" key="2">
    <source>
        <dbReference type="ARBA" id="ARBA00029447"/>
    </source>
</evidence>
<keyword evidence="4" id="KW-0812">Transmembrane</keyword>
<dbReference type="PRINTS" id="PR00260">
    <property type="entry name" value="CHEMTRNSDUCR"/>
</dbReference>
<dbReference type="SUPFAM" id="SSF58104">
    <property type="entry name" value="Methyl-accepting chemotaxis protein (MCP) signaling domain"/>
    <property type="match status" value="1"/>
</dbReference>
<dbReference type="SMART" id="SM00283">
    <property type="entry name" value="MA"/>
    <property type="match status" value="1"/>
</dbReference>